<evidence type="ECO:0000313" key="1">
    <source>
        <dbReference type="EMBL" id="MCW9708831.1"/>
    </source>
</evidence>
<keyword evidence="2" id="KW-1185">Reference proteome</keyword>
<dbReference type="SUPFAM" id="SSF143880">
    <property type="entry name" value="NE0471 N-terminal domain-like"/>
    <property type="match status" value="1"/>
</dbReference>
<dbReference type="RefSeq" id="WP_265767640.1">
    <property type="nucleotide sequence ID" value="NZ_JAGGJA010000017.1"/>
</dbReference>
<dbReference type="Proteomes" id="UP001207918">
    <property type="component" value="Unassembled WGS sequence"/>
</dbReference>
<reference evidence="1 2" key="1">
    <citation type="submission" date="2021-03" db="EMBL/GenBank/DDBJ databases">
        <title>Aliifodinibius sp. nov., a new bacterium isolated from saline soil.</title>
        <authorList>
            <person name="Galisteo C."/>
            <person name="De La Haba R."/>
            <person name="Sanchez-Porro C."/>
            <person name="Ventosa A."/>
        </authorList>
    </citation>
    <scope>NUCLEOTIDE SEQUENCE [LARGE SCALE GENOMIC DNA]</scope>
    <source>
        <strain evidence="1 2">1BSP15-2V2</strain>
    </source>
</reference>
<sequence length="218" mass="25239">MKKDELLDIILDLPSEHREQLAEEIYQSLSPGEESLNASWIVEANHHMQRLEDTPPALPEEDCNDDIAPGGSDETTDVPDYQMIENIWTYIDRLRFHFGLEVALQDTREGTPHEEAMREIRERMEQREDLLGGLEMGPRSTPDVTAVRPLDDFKLHLTFAGGEQRVFDMQPYCRGLFARLQDPEYFSWVRVHQGGIQWPEREGMGARRLYKNSDPVSQ</sequence>
<proteinExistence type="predicted"/>
<organism evidence="1 2">
    <name type="scientific">Fodinibius salsisoli</name>
    <dbReference type="NCBI Taxonomy" id="2820877"/>
    <lineage>
        <taxon>Bacteria</taxon>
        <taxon>Pseudomonadati</taxon>
        <taxon>Balneolota</taxon>
        <taxon>Balneolia</taxon>
        <taxon>Balneolales</taxon>
        <taxon>Balneolaceae</taxon>
        <taxon>Fodinibius</taxon>
    </lineage>
</organism>
<dbReference type="Gene3D" id="3.30.2020.10">
    <property type="entry name" value="NE0471-like N-terminal domain"/>
    <property type="match status" value="1"/>
</dbReference>
<dbReference type="InterPro" id="IPR036782">
    <property type="entry name" value="NE0471-like_N"/>
</dbReference>
<evidence type="ECO:0000313" key="2">
    <source>
        <dbReference type="Proteomes" id="UP001207918"/>
    </source>
</evidence>
<gene>
    <name evidence="1" type="ORF">J6I44_18370</name>
</gene>
<name>A0ABT3PSK4_9BACT</name>
<comment type="caution">
    <text evidence="1">The sequence shown here is derived from an EMBL/GenBank/DDBJ whole genome shotgun (WGS) entry which is preliminary data.</text>
</comment>
<protein>
    <submittedName>
        <fullName evidence="1">DUF2442 domain-containing protein</fullName>
    </submittedName>
</protein>
<dbReference type="Pfam" id="PF10387">
    <property type="entry name" value="DUF2442"/>
    <property type="match status" value="1"/>
</dbReference>
<dbReference type="InterPro" id="IPR018841">
    <property type="entry name" value="DUF2442"/>
</dbReference>
<accession>A0ABT3PSK4</accession>
<dbReference type="EMBL" id="JAGGJA010000017">
    <property type="protein sequence ID" value="MCW9708831.1"/>
    <property type="molecule type" value="Genomic_DNA"/>
</dbReference>